<evidence type="ECO:0000256" key="4">
    <source>
        <dbReference type="ARBA" id="ARBA00022801"/>
    </source>
</evidence>
<dbReference type="RefSeq" id="WP_324619613.1">
    <property type="nucleotide sequence ID" value="NZ_JAYKOT010000003.1"/>
</dbReference>
<dbReference type="PANTHER" id="PTHR13604">
    <property type="entry name" value="DC12-RELATED"/>
    <property type="match status" value="1"/>
</dbReference>
<dbReference type="GO" id="GO:0008233">
    <property type="term" value="F:peptidase activity"/>
    <property type="evidence" value="ECO:0007669"/>
    <property type="project" value="UniProtKB-KW"/>
</dbReference>
<keyword evidence="10" id="KW-1185">Reference proteome</keyword>
<gene>
    <name evidence="9" type="ORF">VLK81_05255</name>
</gene>
<dbReference type="InterPro" id="IPR036590">
    <property type="entry name" value="SRAP-like"/>
</dbReference>
<dbReference type="EC" id="3.4.-.-" evidence="8"/>
<keyword evidence="3" id="KW-0227">DNA damage</keyword>
<proteinExistence type="inferred from homology"/>
<comment type="similarity">
    <text evidence="1 8">Belongs to the SOS response-associated peptidase family.</text>
</comment>
<evidence type="ECO:0000256" key="3">
    <source>
        <dbReference type="ARBA" id="ARBA00022763"/>
    </source>
</evidence>
<keyword evidence="7" id="KW-0456">Lyase</keyword>
<evidence type="ECO:0000313" key="9">
    <source>
        <dbReference type="EMBL" id="MEB3429424.1"/>
    </source>
</evidence>
<evidence type="ECO:0000256" key="8">
    <source>
        <dbReference type="RuleBase" id="RU364100"/>
    </source>
</evidence>
<sequence length="188" mass="21899">MCGRYGLDISFKKILNFYGLDYADLDFSKEKEIFPSSNNLIFDGSKLFYAKWGFDVSFSKKPLINARAESVNEKITFSKHFKNSRCLIPATYFYEWKDDGKPKKTKYLIKVNELDIFSLAGIFRKNEDKIEYLILTTASKGTMKDYHSRMPVILDRENGAIFLNENNINKNLQFINSVNDGNYKFVKI</sequence>
<name>A0AAW9MQM6_9FIRM</name>
<dbReference type="GO" id="GO:0016829">
    <property type="term" value="F:lyase activity"/>
    <property type="evidence" value="ECO:0007669"/>
    <property type="project" value="UniProtKB-KW"/>
</dbReference>
<dbReference type="Gene3D" id="3.90.1680.10">
    <property type="entry name" value="SOS response associated peptidase-like"/>
    <property type="match status" value="1"/>
</dbReference>
<evidence type="ECO:0000256" key="7">
    <source>
        <dbReference type="ARBA" id="ARBA00023239"/>
    </source>
</evidence>
<accession>A0AAW9MQM6</accession>
<comment type="caution">
    <text evidence="9">The sequence shown here is derived from an EMBL/GenBank/DDBJ whole genome shotgun (WGS) entry which is preliminary data.</text>
</comment>
<dbReference type="Pfam" id="PF02586">
    <property type="entry name" value="SRAP"/>
    <property type="match status" value="1"/>
</dbReference>
<evidence type="ECO:0000256" key="2">
    <source>
        <dbReference type="ARBA" id="ARBA00022670"/>
    </source>
</evidence>
<keyword evidence="6" id="KW-0238">DNA-binding</keyword>
<keyword evidence="2 8" id="KW-0645">Protease</keyword>
<dbReference type="Proteomes" id="UP001357733">
    <property type="component" value="Unassembled WGS sequence"/>
</dbReference>
<dbReference type="InterPro" id="IPR003738">
    <property type="entry name" value="SRAP"/>
</dbReference>
<evidence type="ECO:0000256" key="6">
    <source>
        <dbReference type="ARBA" id="ARBA00023125"/>
    </source>
</evidence>
<evidence type="ECO:0000313" key="10">
    <source>
        <dbReference type="Proteomes" id="UP001357733"/>
    </source>
</evidence>
<organism evidence="9 10">
    <name type="scientific">Citroniella saccharovorans</name>
    <dbReference type="NCBI Taxonomy" id="2053367"/>
    <lineage>
        <taxon>Bacteria</taxon>
        <taxon>Bacillati</taxon>
        <taxon>Bacillota</taxon>
        <taxon>Tissierellia</taxon>
        <taxon>Tissierellales</taxon>
        <taxon>Peptoniphilaceae</taxon>
        <taxon>Citroniella</taxon>
    </lineage>
</organism>
<dbReference type="EMBL" id="JAYKOT010000003">
    <property type="protein sequence ID" value="MEB3429424.1"/>
    <property type="molecule type" value="Genomic_DNA"/>
</dbReference>
<keyword evidence="4 8" id="KW-0378">Hydrolase</keyword>
<evidence type="ECO:0000256" key="5">
    <source>
        <dbReference type="ARBA" id="ARBA00023124"/>
    </source>
</evidence>
<dbReference type="SUPFAM" id="SSF143081">
    <property type="entry name" value="BB1717-like"/>
    <property type="match status" value="1"/>
</dbReference>
<reference evidence="9 10" key="1">
    <citation type="submission" date="2024-01" db="EMBL/GenBank/DDBJ databases">
        <title>Complete genome sequence of Citroniella saccharovorans strain M6.X9, isolated from human fecal sample.</title>
        <authorList>
            <person name="Cheng G."/>
            <person name="Westerholm M."/>
            <person name="Schnurer A."/>
        </authorList>
    </citation>
    <scope>NUCLEOTIDE SEQUENCE [LARGE SCALE GENOMIC DNA]</scope>
    <source>
        <strain evidence="9 10">DSM 29873</strain>
    </source>
</reference>
<dbReference type="PANTHER" id="PTHR13604:SF0">
    <property type="entry name" value="ABASIC SITE PROCESSING PROTEIN HMCES"/>
    <property type="match status" value="1"/>
</dbReference>
<evidence type="ECO:0000256" key="1">
    <source>
        <dbReference type="ARBA" id="ARBA00008136"/>
    </source>
</evidence>
<dbReference type="GO" id="GO:0003697">
    <property type="term" value="F:single-stranded DNA binding"/>
    <property type="evidence" value="ECO:0007669"/>
    <property type="project" value="InterPro"/>
</dbReference>
<dbReference type="AlphaFoldDB" id="A0AAW9MQM6"/>
<keyword evidence="5" id="KW-0190">Covalent protein-DNA linkage</keyword>
<dbReference type="GO" id="GO:0106300">
    <property type="term" value="P:protein-DNA covalent cross-linking repair"/>
    <property type="evidence" value="ECO:0007669"/>
    <property type="project" value="InterPro"/>
</dbReference>
<dbReference type="GO" id="GO:0006508">
    <property type="term" value="P:proteolysis"/>
    <property type="evidence" value="ECO:0007669"/>
    <property type="project" value="UniProtKB-KW"/>
</dbReference>
<protein>
    <recommendedName>
        <fullName evidence="8">Abasic site processing protein</fullName>
        <ecNumber evidence="8">3.4.-.-</ecNumber>
    </recommendedName>
</protein>